<dbReference type="Pfam" id="PF00232">
    <property type="entry name" value="Glyco_hydro_1"/>
    <property type="match status" value="1"/>
</dbReference>
<dbReference type="InterPro" id="IPR017853">
    <property type="entry name" value="GH"/>
</dbReference>
<feature type="binding site" evidence="8">
    <location>
        <position position="125"/>
    </location>
    <ligand>
        <name>substrate</name>
    </ligand>
</feature>
<dbReference type="GO" id="GO:0008422">
    <property type="term" value="F:beta-glucosidase activity"/>
    <property type="evidence" value="ECO:0007669"/>
    <property type="project" value="UniProtKB-EC"/>
</dbReference>
<keyword evidence="2 9" id="KW-0378">Hydrolase</keyword>
<sequence length="474" mass="53479">MDTNGLELLFPKEFIFGASTSAYQIEGCPSADGKGPSIWDSFAHRKGKIKNRDTGDIACAHYDFWREDAELMRKLGLDAYRGSISWSRILPDGTGTVNRKGLDFYSRLADGLLEAGVQPWFTLFHWDLPLALQRRGGFANRDCACWFADYAEIVAGALGDRVKNWFTINEPFEFSCFGHLLGTHAPGLRSPWKYFSVMHHLLLAHGSALERIRSVRPDNKAGIVLSYTTVEPRSKKPGDARAAFLADQFMNRITLDPLLKGRYPEELFRAARIFAPRIKDGDLALISKSADFVGLNYYSRETAFRDVLTPVFGFSVTGKDGGGRRDDSIGRTSMGWEVYPRGLYDLAKLLQTEYGNPPAIIAENGAAFEDLVENRLSEYAFSPFFSGDQERSVRDVERVRFLQEYIGSLGKAVSEGADVKGYFVWSLLDNFEWAEGYRPRFGLVRVEPATLRRTVKDSGFWYAELIRAHRSLRD</sequence>
<evidence type="ECO:0000313" key="11">
    <source>
        <dbReference type="Proteomes" id="UP001198163"/>
    </source>
</evidence>
<evidence type="ECO:0000256" key="6">
    <source>
        <dbReference type="ARBA" id="ARBA00023326"/>
    </source>
</evidence>
<evidence type="ECO:0000256" key="4">
    <source>
        <dbReference type="ARBA" id="ARBA00023277"/>
    </source>
</evidence>
<dbReference type="GO" id="GO:0005829">
    <property type="term" value="C:cytosol"/>
    <property type="evidence" value="ECO:0007669"/>
    <property type="project" value="TreeGrafter"/>
</dbReference>
<evidence type="ECO:0000256" key="8">
    <source>
        <dbReference type="PIRSR" id="PIRSR617736-2"/>
    </source>
</evidence>
<evidence type="ECO:0000256" key="1">
    <source>
        <dbReference type="ARBA" id="ARBA00010838"/>
    </source>
</evidence>
<dbReference type="FunFam" id="3.20.20.80:FF:000004">
    <property type="entry name" value="Beta-glucosidase 6-phospho-beta-glucosidase"/>
    <property type="match status" value="1"/>
</dbReference>
<feature type="active site" description="Proton donor" evidence="7">
    <location>
        <position position="170"/>
    </location>
</feature>
<name>A0AAE3EL58_9SPIR</name>
<dbReference type="EMBL" id="JAINWA010000003">
    <property type="protein sequence ID" value="MCD1655538.1"/>
    <property type="molecule type" value="Genomic_DNA"/>
</dbReference>
<keyword evidence="5 9" id="KW-0326">Glycosidase</keyword>
<comment type="similarity">
    <text evidence="1 9">Belongs to the glycosyl hydrolase 1 family.</text>
</comment>
<keyword evidence="4" id="KW-0119">Carbohydrate metabolism</keyword>
<protein>
    <recommendedName>
        <fullName evidence="9">Beta-glucosidase</fullName>
        <ecNumber evidence="9">3.2.1.21</ecNumber>
    </recommendedName>
</protein>
<proteinExistence type="inferred from homology"/>
<dbReference type="NCBIfam" id="TIGR03356">
    <property type="entry name" value="BGL"/>
    <property type="match status" value="1"/>
</dbReference>
<dbReference type="EC" id="3.2.1.21" evidence="9"/>
<keyword evidence="6" id="KW-0624">Polysaccharide degradation</keyword>
<comment type="caution">
    <text evidence="10">The sequence shown here is derived from an EMBL/GenBank/DDBJ whole genome shotgun (WGS) entry which is preliminary data.</text>
</comment>
<dbReference type="InterPro" id="IPR001360">
    <property type="entry name" value="Glyco_hydro_1"/>
</dbReference>
<gene>
    <name evidence="10" type="ORF">K7J14_12630</name>
</gene>
<dbReference type="GO" id="GO:0030245">
    <property type="term" value="P:cellulose catabolic process"/>
    <property type="evidence" value="ECO:0007669"/>
    <property type="project" value="UniProtKB-KW"/>
</dbReference>
<feature type="binding site" evidence="8">
    <location>
        <position position="298"/>
    </location>
    <ligand>
        <name>substrate</name>
    </ligand>
</feature>
<feature type="binding site" evidence="8">
    <location>
        <position position="24"/>
    </location>
    <ligand>
        <name>substrate</name>
    </ligand>
</feature>
<accession>A0AAE3EL58</accession>
<reference evidence="10" key="1">
    <citation type="submission" date="2021-08" db="EMBL/GenBank/DDBJ databases">
        <title>Comparative analyses of Brucepasteria parasyntrophica and Teretinema zuelzerae.</title>
        <authorList>
            <person name="Song Y."/>
            <person name="Brune A."/>
        </authorList>
    </citation>
    <scope>NUCLEOTIDE SEQUENCE</scope>
    <source>
        <strain evidence="10">DSM 1903</strain>
    </source>
</reference>
<dbReference type="SUPFAM" id="SSF51445">
    <property type="entry name" value="(Trans)glycosidases"/>
    <property type="match status" value="1"/>
</dbReference>
<dbReference type="RefSeq" id="WP_230756870.1">
    <property type="nucleotide sequence ID" value="NZ_JAINWA010000003.1"/>
</dbReference>
<evidence type="ECO:0000256" key="3">
    <source>
        <dbReference type="ARBA" id="ARBA00023001"/>
    </source>
</evidence>
<dbReference type="AlphaFoldDB" id="A0AAE3EL58"/>
<dbReference type="InterPro" id="IPR017736">
    <property type="entry name" value="Glyco_hydro_1_beta-glucosidase"/>
</dbReference>
<dbReference type="PRINTS" id="PR00131">
    <property type="entry name" value="GLHYDRLASE1"/>
</dbReference>
<keyword evidence="3" id="KW-0136">Cellulose degradation</keyword>
<dbReference type="PANTHER" id="PTHR10353">
    <property type="entry name" value="GLYCOSYL HYDROLASE"/>
    <property type="match status" value="1"/>
</dbReference>
<dbReference type="Gene3D" id="3.20.20.80">
    <property type="entry name" value="Glycosidases"/>
    <property type="match status" value="1"/>
</dbReference>
<feature type="binding site" evidence="8">
    <location>
        <position position="425"/>
    </location>
    <ligand>
        <name>substrate</name>
    </ligand>
</feature>
<evidence type="ECO:0000256" key="9">
    <source>
        <dbReference type="RuleBase" id="RU361175"/>
    </source>
</evidence>
<feature type="binding site" evidence="8">
    <location>
        <position position="169"/>
    </location>
    <ligand>
        <name>substrate</name>
    </ligand>
</feature>
<dbReference type="Proteomes" id="UP001198163">
    <property type="component" value="Unassembled WGS sequence"/>
</dbReference>
<comment type="catalytic activity">
    <reaction evidence="9">
        <text>Hydrolysis of terminal, non-reducing beta-D-glucosyl residues with release of beta-D-glucose.</text>
        <dbReference type="EC" id="3.2.1.21"/>
    </reaction>
</comment>
<evidence type="ECO:0000256" key="5">
    <source>
        <dbReference type="ARBA" id="ARBA00023295"/>
    </source>
</evidence>
<dbReference type="PANTHER" id="PTHR10353:SF36">
    <property type="entry name" value="LP05116P"/>
    <property type="match status" value="1"/>
</dbReference>
<evidence type="ECO:0000256" key="7">
    <source>
        <dbReference type="PIRSR" id="PIRSR617736-1"/>
    </source>
</evidence>
<organism evidence="10 11">
    <name type="scientific">Teretinema zuelzerae</name>
    <dbReference type="NCBI Taxonomy" id="156"/>
    <lineage>
        <taxon>Bacteria</taxon>
        <taxon>Pseudomonadati</taxon>
        <taxon>Spirochaetota</taxon>
        <taxon>Spirochaetia</taxon>
        <taxon>Spirochaetales</taxon>
        <taxon>Treponemataceae</taxon>
        <taxon>Teretinema</taxon>
    </lineage>
</organism>
<feature type="active site" description="Nucleophile" evidence="7">
    <location>
        <position position="363"/>
    </location>
</feature>
<keyword evidence="11" id="KW-1185">Reference proteome</keyword>
<evidence type="ECO:0000313" key="10">
    <source>
        <dbReference type="EMBL" id="MCD1655538.1"/>
    </source>
</evidence>
<evidence type="ECO:0000256" key="2">
    <source>
        <dbReference type="ARBA" id="ARBA00022801"/>
    </source>
</evidence>
<feature type="binding site" evidence="8">
    <location>
        <begin position="432"/>
        <end position="433"/>
    </location>
    <ligand>
        <name>substrate</name>
    </ligand>
</feature>